<name>A0AAE0BEB2_9CHLO</name>
<comment type="caution">
    <text evidence="2">The sequence shown here is derived from an EMBL/GenBank/DDBJ whole genome shotgun (WGS) entry which is preliminary data.</text>
</comment>
<accession>A0AAE0BEB2</accession>
<protein>
    <submittedName>
        <fullName evidence="2">Uncharacterized protein</fullName>
    </submittedName>
</protein>
<dbReference type="AlphaFoldDB" id="A0AAE0BEB2"/>
<evidence type="ECO:0000256" key="1">
    <source>
        <dbReference type="SAM" id="MobiDB-lite"/>
    </source>
</evidence>
<keyword evidence="3" id="KW-1185">Reference proteome</keyword>
<dbReference type="Proteomes" id="UP001190700">
    <property type="component" value="Unassembled WGS sequence"/>
</dbReference>
<gene>
    <name evidence="2" type="ORF">CYMTET_55320</name>
</gene>
<reference evidence="2 3" key="1">
    <citation type="journal article" date="2015" name="Genome Biol. Evol.">
        <title>Comparative Genomics of a Bacterivorous Green Alga Reveals Evolutionary Causalities and Consequences of Phago-Mixotrophic Mode of Nutrition.</title>
        <authorList>
            <person name="Burns J.A."/>
            <person name="Paasch A."/>
            <person name="Narechania A."/>
            <person name="Kim E."/>
        </authorList>
    </citation>
    <scope>NUCLEOTIDE SEQUENCE [LARGE SCALE GENOMIC DNA]</scope>
    <source>
        <strain evidence="2 3">PLY_AMNH</strain>
    </source>
</reference>
<evidence type="ECO:0000313" key="2">
    <source>
        <dbReference type="EMBL" id="KAK3234378.1"/>
    </source>
</evidence>
<evidence type="ECO:0000313" key="3">
    <source>
        <dbReference type="Proteomes" id="UP001190700"/>
    </source>
</evidence>
<organism evidence="2 3">
    <name type="scientific">Cymbomonas tetramitiformis</name>
    <dbReference type="NCBI Taxonomy" id="36881"/>
    <lineage>
        <taxon>Eukaryota</taxon>
        <taxon>Viridiplantae</taxon>
        <taxon>Chlorophyta</taxon>
        <taxon>Pyramimonadophyceae</taxon>
        <taxon>Pyramimonadales</taxon>
        <taxon>Pyramimonadaceae</taxon>
        <taxon>Cymbomonas</taxon>
    </lineage>
</organism>
<proteinExistence type="predicted"/>
<dbReference type="EMBL" id="LGRX02035499">
    <property type="protein sequence ID" value="KAK3234378.1"/>
    <property type="molecule type" value="Genomic_DNA"/>
</dbReference>
<feature type="region of interest" description="Disordered" evidence="1">
    <location>
        <begin position="1"/>
        <end position="27"/>
    </location>
</feature>
<sequence>MRRMPRRVNADHVRTAMARKRAPRDTNEPVDLERIWRCMERLQQTREGSDEETIDTKESLDVIVDADHVCTSECTMRRLPVTGQLLYRCAVSNNVHACGDACHAYTVGSEAYVCVITGNCVGKETALQYTVDETGGGVTRDGFEVRQLPSKTTRPVCKAPKPVDGSRAMCEHERMRCIAERVVVLFLWSDARRKLETQIGMRHSRVAYRHMAAYIRTRTQSGLPIVLTDLQNLFVTEMHRTDGWMCGNAKPHSGRLRFLVQQCMQVQRLMQMPRVRAQLQSPIFQLGMALQHEYFSIATLYIMRDGMRNDKEAVIVKKDAYLNKYLPNLNNLVVFGFRKPRFSHATACVRMALCLGLN</sequence>